<dbReference type="Proteomes" id="UP000663834">
    <property type="component" value="Unassembled WGS sequence"/>
</dbReference>
<sequence>MPMKKSRILGCIICTGITLVFIRICGLSSYQLYQFINDENNYLTTQSSDKYESITLCVLVRVYSRYISYLPVIALALRQAGIPNIHIYVINIDKHVDTDLLSRTIDIINRISHRPGYIRLFSIGTPGDNDFGFPQTDLALTYLYNQHEHSPSVCQYVILTNGDNFYSQDLGNNILPHMVAKKDIIAWDFVSRYKRPDRIVEDQERKNFPLIIDAGTAKCLQVALKIGSIDLGAAAYRLAFLKQHNLQLHYPNGAYDELSDGYFAETAGNLTNASVILRQTLYVHQ</sequence>
<evidence type="ECO:0000313" key="6">
    <source>
        <dbReference type="EMBL" id="CAF4122319.1"/>
    </source>
</evidence>
<evidence type="ECO:0000313" key="1">
    <source>
        <dbReference type="EMBL" id="CAF1598783.1"/>
    </source>
</evidence>
<evidence type="ECO:0000313" key="3">
    <source>
        <dbReference type="EMBL" id="CAF2061839.1"/>
    </source>
</evidence>
<dbReference type="OrthoDB" id="10025672at2759"/>
<dbReference type="EMBL" id="CAJOBH010003328">
    <property type="protein sequence ID" value="CAF3947703.1"/>
    <property type="molecule type" value="Genomic_DNA"/>
</dbReference>
<gene>
    <name evidence="5" type="ORF">BYL167_LOCUS10853</name>
    <name evidence="2" type="ORF">CJN711_LOCUS38436</name>
    <name evidence="4" type="ORF">GIL414_LOCUS4789</name>
    <name evidence="1" type="ORF">KQP761_LOCUS22019</name>
    <name evidence="6" type="ORF">UXM345_LOCUS23480</name>
    <name evidence="3" type="ORF">XDN619_LOCUS10711</name>
</gene>
<proteinExistence type="predicted"/>
<organism evidence="1 7">
    <name type="scientific">Rotaria magnacalcarata</name>
    <dbReference type="NCBI Taxonomy" id="392030"/>
    <lineage>
        <taxon>Eukaryota</taxon>
        <taxon>Metazoa</taxon>
        <taxon>Spiralia</taxon>
        <taxon>Gnathifera</taxon>
        <taxon>Rotifera</taxon>
        <taxon>Eurotatoria</taxon>
        <taxon>Bdelloidea</taxon>
        <taxon>Philodinida</taxon>
        <taxon>Philodinidae</taxon>
        <taxon>Rotaria</taxon>
    </lineage>
</organism>
<accession>A0A816ANS6</accession>
<dbReference type="Proteomes" id="UP000681967">
    <property type="component" value="Unassembled WGS sequence"/>
</dbReference>
<dbReference type="EMBL" id="CAJNRG010003945">
    <property type="protein sequence ID" value="CAF2061839.1"/>
    <property type="molecule type" value="Genomic_DNA"/>
</dbReference>
<comment type="caution">
    <text evidence="1">The sequence shown here is derived from an EMBL/GenBank/DDBJ whole genome shotgun (WGS) entry which is preliminary data.</text>
</comment>
<dbReference type="EMBL" id="CAJNOW010011531">
    <property type="protein sequence ID" value="CAF1598783.1"/>
    <property type="molecule type" value="Genomic_DNA"/>
</dbReference>
<reference evidence="1" key="1">
    <citation type="submission" date="2021-02" db="EMBL/GenBank/DDBJ databases">
        <authorList>
            <person name="Nowell W R."/>
        </authorList>
    </citation>
    <scope>NUCLEOTIDE SEQUENCE</scope>
</reference>
<evidence type="ECO:0000313" key="5">
    <source>
        <dbReference type="EMBL" id="CAF3947703.1"/>
    </source>
</evidence>
<evidence type="ECO:0000313" key="7">
    <source>
        <dbReference type="Proteomes" id="UP000663834"/>
    </source>
</evidence>
<dbReference type="EMBL" id="CAJOBJ010001192">
    <property type="protein sequence ID" value="CAF3866573.1"/>
    <property type="molecule type" value="Genomic_DNA"/>
</dbReference>
<evidence type="ECO:0000313" key="4">
    <source>
        <dbReference type="EMBL" id="CAF3866573.1"/>
    </source>
</evidence>
<dbReference type="Proteomes" id="UP000681720">
    <property type="component" value="Unassembled WGS sequence"/>
</dbReference>
<name>A0A816ANS6_9BILA</name>
<dbReference type="Proteomes" id="UP000663855">
    <property type="component" value="Unassembled WGS sequence"/>
</dbReference>
<dbReference type="Proteomes" id="UP000663842">
    <property type="component" value="Unassembled WGS sequence"/>
</dbReference>
<dbReference type="AlphaFoldDB" id="A0A816ANS6"/>
<dbReference type="EMBL" id="CAJNOV010018815">
    <property type="protein sequence ID" value="CAF1624356.1"/>
    <property type="molecule type" value="Genomic_DNA"/>
</dbReference>
<dbReference type="Proteomes" id="UP000663887">
    <property type="component" value="Unassembled WGS sequence"/>
</dbReference>
<protein>
    <submittedName>
        <fullName evidence="1">Uncharacterized protein</fullName>
    </submittedName>
</protein>
<dbReference type="EMBL" id="CAJOBF010004062">
    <property type="protein sequence ID" value="CAF4122319.1"/>
    <property type="molecule type" value="Genomic_DNA"/>
</dbReference>
<evidence type="ECO:0000313" key="2">
    <source>
        <dbReference type="EMBL" id="CAF1624356.1"/>
    </source>
</evidence>